<accession>A0A179I2W6</accession>
<evidence type="ECO:0000313" key="4">
    <source>
        <dbReference type="Proteomes" id="UP000243081"/>
    </source>
</evidence>
<dbReference type="Pfam" id="PF05630">
    <property type="entry name" value="NPP1"/>
    <property type="match status" value="1"/>
</dbReference>
<dbReference type="PIRSF" id="PIRSF029958">
    <property type="entry name" value="Necrosis-inducing_protein"/>
    <property type="match status" value="1"/>
</dbReference>
<dbReference type="EMBL" id="LUKN01004529">
    <property type="protein sequence ID" value="OAQ95883.1"/>
    <property type="molecule type" value="Genomic_DNA"/>
</dbReference>
<proteinExistence type="inferred from homology"/>
<evidence type="ECO:0000256" key="1">
    <source>
        <dbReference type="ARBA" id="ARBA00009520"/>
    </source>
</evidence>
<dbReference type="AlphaFoldDB" id="A0A179I2W6"/>
<gene>
    <name evidence="3" type="ORF">LLEC1_02890</name>
</gene>
<sequence>MVNFTKIAAGIAAIASVASVASGAALKTRLAHDKVVEFPETVPDGLRGELYKRYHPFLEVHDGCIPFPAFDKDGNINDGLDKGDGGPSNECDFGKGQVYARGTIKDGKFGIMYSWYFPKDVTSPGVGHRHDWENIVLWFDGENKDHKYLGIAISAHGGYAKYKAGDKAMSWDGDRPLIAYENEIVTHHHLGVTGKKGGDQPILAYESIPDVAWKAVDAYDFGAAKFPFGSKMFDKLIGDSMP</sequence>
<comment type="caution">
    <text evidence="3">The sequence shown here is derived from an EMBL/GenBank/DDBJ whole genome shotgun (WGS) entry which is preliminary data.</text>
</comment>
<keyword evidence="2" id="KW-0843">Virulence</keyword>
<dbReference type="InterPro" id="IPR008701">
    <property type="entry name" value="NPP1"/>
</dbReference>
<dbReference type="OMA" id="AHGGWDC"/>
<evidence type="ECO:0000313" key="3">
    <source>
        <dbReference type="EMBL" id="OAQ95883.1"/>
    </source>
</evidence>
<dbReference type="PANTHER" id="PTHR33657">
    <property type="entry name" value="DOMAIN PROTEIN, PUTATIVE (AFU_ORTHOLOGUE AFUA_5G00600)-RELATED"/>
    <property type="match status" value="1"/>
</dbReference>
<dbReference type="Proteomes" id="UP000243081">
    <property type="component" value="Unassembled WGS sequence"/>
</dbReference>
<protein>
    <submittedName>
        <fullName evidence="3">Uncharacterized protein</fullName>
    </submittedName>
</protein>
<evidence type="ECO:0000256" key="2">
    <source>
        <dbReference type="ARBA" id="ARBA00023026"/>
    </source>
</evidence>
<reference evidence="3 4" key="1">
    <citation type="submission" date="2016-03" db="EMBL/GenBank/DDBJ databases">
        <title>Fine-scale spatial genetic structure of a fungal parasite of coffee scale insects.</title>
        <authorList>
            <person name="Jackson D."/>
            <person name="Zemenick K.A."/>
            <person name="Malloure B."/>
            <person name="Quandt C.A."/>
            <person name="James T.Y."/>
        </authorList>
    </citation>
    <scope>NUCLEOTIDE SEQUENCE [LARGE SCALE GENOMIC DNA]</scope>
    <source>
        <strain evidence="3 4">UM487</strain>
    </source>
</reference>
<dbReference type="PANTHER" id="PTHR33657:SF8">
    <property type="entry name" value="DOMAIN PROTEIN, PUTATIVE (AFU_ORTHOLOGUE AFUA_5G00600)-RELATED"/>
    <property type="match status" value="1"/>
</dbReference>
<name>A0A179I2W6_CORDF</name>
<keyword evidence="4" id="KW-1185">Reference proteome</keyword>
<comment type="similarity">
    <text evidence="1">Belongs to the Necrosis inducing protein (NPP1) family.</text>
</comment>
<organism evidence="3 4">
    <name type="scientific">Cordyceps confragosa</name>
    <name type="common">Lecanicillium lecanii</name>
    <dbReference type="NCBI Taxonomy" id="2714763"/>
    <lineage>
        <taxon>Eukaryota</taxon>
        <taxon>Fungi</taxon>
        <taxon>Dikarya</taxon>
        <taxon>Ascomycota</taxon>
        <taxon>Pezizomycotina</taxon>
        <taxon>Sordariomycetes</taxon>
        <taxon>Hypocreomycetidae</taxon>
        <taxon>Hypocreales</taxon>
        <taxon>Cordycipitaceae</taxon>
        <taxon>Akanthomyces</taxon>
    </lineage>
</organism>
<dbReference type="OrthoDB" id="89086at2759"/>